<dbReference type="Proteomes" id="UP000474718">
    <property type="component" value="Unassembled WGS sequence"/>
</dbReference>
<dbReference type="Proteomes" id="UP000184089">
    <property type="component" value="Unassembled WGS sequence"/>
</dbReference>
<evidence type="ECO:0000313" key="4">
    <source>
        <dbReference type="Proteomes" id="UP000474718"/>
    </source>
</evidence>
<gene>
    <name evidence="1" type="ORF">GT747_07340</name>
    <name evidence="2" type="ORF">SAMN05444424_0674</name>
</gene>
<proteinExistence type="predicted"/>
<keyword evidence="4" id="KW-1185">Reference proteome</keyword>
<reference evidence="1 4" key="3">
    <citation type="journal article" date="2019" name="Nat. Med.">
        <title>A library of human gut bacterial isolates paired with longitudinal multiomics data enables mechanistic microbiome research.</title>
        <authorList>
            <person name="Poyet M."/>
            <person name="Groussin M."/>
            <person name="Gibbons S.M."/>
            <person name="Avila-Pacheco J."/>
            <person name="Jiang X."/>
            <person name="Kearney S.M."/>
            <person name="Perrotta A.R."/>
            <person name="Berdy B."/>
            <person name="Zhao S."/>
            <person name="Lieberman T.D."/>
            <person name="Swanson P.K."/>
            <person name="Smith M."/>
            <person name="Roesemann S."/>
            <person name="Alexander J.E."/>
            <person name="Rich S.A."/>
            <person name="Livny J."/>
            <person name="Vlamakis H."/>
            <person name="Clish C."/>
            <person name="Bullock K."/>
            <person name="Deik A."/>
            <person name="Scott J."/>
            <person name="Pierce K.A."/>
            <person name="Xavier R.J."/>
            <person name="Alm E.J."/>
        </authorList>
    </citation>
    <scope>NUCLEOTIDE SEQUENCE [LARGE SCALE GENOMIC DNA]</scope>
    <source>
        <strain evidence="1 4">BIOML-A2</strain>
    </source>
</reference>
<protein>
    <submittedName>
        <fullName evidence="1">DUF3006 family protein</fullName>
    </submittedName>
</protein>
<dbReference type="EMBL" id="WWVX01000004">
    <property type="protein sequence ID" value="MZL69571.1"/>
    <property type="molecule type" value="Genomic_DNA"/>
</dbReference>
<reference evidence="2" key="1">
    <citation type="submission" date="2016-11" db="EMBL/GenBank/DDBJ databases">
        <authorList>
            <person name="Varghese N."/>
            <person name="Submissions S."/>
        </authorList>
    </citation>
    <scope>NUCLEOTIDE SEQUENCE</scope>
    <source>
        <strain evidence="2">DSM 4029</strain>
    </source>
</reference>
<dbReference type="InterPro" id="IPR021377">
    <property type="entry name" value="DUF3006"/>
</dbReference>
<evidence type="ECO:0000313" key="2">
    <source>
        <dbReference type="EMBL" id="SHF78632.1"/>
    </source>
</evidence>
<evidence type="ECO:0000313" key="3">
    <source>
        <dbReference type="Proteomes" id="UP000184089"/>
    </source>
</evidence>
<dbReference type="Pfam" id="PF11213">
    <property type="entry name" value="DUF3006"/>
    <property type="match status" value="1"/>
</dbReference>
<name>A0AAQ1MC77_9FIRM</name>
<dbReference type="EMBL" id="FQVY01000001">
    <property type="protein sequence ID" value="SHF78632.1"/>
    <property type="molecule type" value="Genomic_DNA"/>
</dbReference>
<accession>A0AAQ1MC77</accession>
<reference evidence="3" key="2">
    <citation type="submission" date="2016-11" db="EMBL/GenBank/DDBJ databases">
        <authorList>
            <person name="Jaros S."/>
            <person name="Januszkiewicz K."/>
            <person name="Wedrychowicz H."/>
        </authorList>
    </citation>
    <scope>NUCLEOTIDE SEQUENCE [LARGE SCALE GENOMIC DNA]</scope>
    <source>
        <strain evidence="3">DSM 4029</strain>
    </source>
</reference>
<comment type="caution">
    <text evidence="2">The sequence shown here is derived from an EMBL/GenBank/DDBJ whole genome shotgun (WGS) entry which is preliminary data.</text>
</comment>
<dbReference type="AlphaFoldDB" id="A0AAQ1MC77"/>
<dbReference type="RefSeq" id="WP_021659900.1">
    <property type="nucleotide sequence ID" value="NZ_FQVY01000001.1"/>
</dbReference>
<evidence type="ECO:0000313" key="1">
    <source>
        <dbReference type="EMBL" id="MZL69571.1"/>
    </source>
</evidence>
<sequence length="71" mass="8121">MFYSVDRIEGPLAVLQDDEGENRTVPLAELPEGLREGDVLCREGESWRPAPEERDRRRAELQALLDRLTGK</sequence>
<organism evidence="2 3">
    <name type="scientific">Bittarella massiliensis</name>
    <name type="common">ex Durand et al. 2017</name>
    <dbReference type="NCBI Taxonomy" id="1720313"/>
    <lineage>
        <taxon>Bacteria</taxon>
        <taxon>Bacillati</taxon>
        <taxon>Bacillota</taxon>
        <taxon>Clostridia</taxon>
        <taxon>Eubacteriales</taxon>
        <taxon>Oscillospiraceae</taxon>
        <taxon>Bittarella (ex Durand et al. 2017)</taxon>
    </lineage>
</organism>